<protein>
    <recommendedName>
        <fullName evidence="14">Glycosyltransferase 7</fullName>
    </recommendedName>
</protein>
<dbReference type="AlphaFoldDB" id="A0AA38TVF2"/>
<dbReference type="Pfam" id="PF05637">
    <property type="entry name" value="Glyco_transf_34"/>
    <property type="match status" value="1"/>
</dbReference>
<gene>
    <name evidence="12" type="ORF">OSB04_007461</name>
</gene>
<keyword evidence="6" id="KW-0735">Signal-anchor</keyword>
<accession>A0AA38TVF2</accession>
<dbReference type="EMBL" id="JARYMX010000002">
    <property type="protein sequence ID" value="KAJ9562301.1"/>
    <property type="molecule type" value="Genomic_DNA"/>
</dbReference>
<evidence type="ECO:0000256" key="5">
    <source>
        <dbReference type="ARBA" id="ARBA00022692"/>
    </source>
</evidence>
<dbReference type="FunFam" id="3.90.550.10:FF:000101">
    <property type="entry name" value="Probable glycosyltransferase 5"/>
    <property type="match status" value="1"/>
</dbReference>
<dbReference type="PANTHER" id="PTHR31311:SF46">
    <property type="entry name" value="GLYCOSYLTRANSFERASE 7"/>
    <property type="match status" value="1"/>
</dbReference>
<dbReference type="InterPro" id="IPR029044">
    <property type="entry name" value="Nucleotide-diphossugar_trans"/>
</dbReference>
<dbReference type="GO" id="GO:0005802">
    <property type="term" value="C:trans-Golgi network"/>
    <property type="evidence" value="ECO:0007669"/>
    <property type="project" value="TreeGrafter"/>
</dbReference>
<evidence type="ECO:0000313" key="13">
    <source>
        <dbReference type="Proteomes" id="UP001172457"/>
    </source>
</evidence>
<keyword evidence="4" id="KW-0808">Transferase</keyword>
<evidence type="ECO:0000256" key="6">
    <source>
        <dbReference type="ARBA" id="ARBA00022968"/>
    </source>
</evidence>
<evidence type="ECO:0000256" key="11">
    <source>
        <dbReference type="SAM" id="Phobius"/>
    </source>
</evidence>
<keyword evidence="9 11" id="KW-0472">Membrane</keyword>
<evidence type="ECO:0000256" key="4">
    <source>
        <dbReference type="ARBA" id="ARBA00022679"/>
    </source>
</evidence>
<evidence type="ECO:0000256" key="9">
    <source>
        <dbReference type="ARBA" id="ARBA00023136"/>
    </source>
</evidence>
<keyword evidence="7 11" id="KW-1133">Transmembrane helix</keyword>
<keyword evidence="13" id="KW-1185">Reference proteome</keyword>
<dbReference type="Gene3D" id="3.90.550.10">
    <property type="entry name" value="Spore Coat Polysaccharide Biosynthesis Protein SpsA, Chain A"/>
    <property type="match status" value="1"/>
</dbReference>
<evidence type="ECO:0000256" key="10">
    <source>
        <dbReference type="ARBA" id="ARBA00023180"/>
    </source>
</evidence>
<keyword evidence="5 11" id="KW-0812">Transmembrane</keyword>
<keyword evidence="10" id="KW-0325">Glycoprotein</keyword>
<dbReference type="SUPFAM" id="SSF53448">
    <property type="entry name" value="Nucleotide-diphospho-sugar transferases"/>
    <property type="match status" value="1"/>
</dbReference>
<keyword evidence="8" id="KW-0333">Golgi apparatus</keyword>
<evidence type="ECO:0000256" key="3">
    <source>
        <dbReference type="ARBA" id="ARBA00022676"/>
    </source>
</evidence>
<comment type="similarity">
    <text evidence="2">Belongs to the glycosyltransferase 34 family.</text>
</comment>
<keyword evidence="3" id="KW-0328">Glycosyltransferase</keyword>
<evidence type="ECO:0000256" key="7">
    <source>
        <dbReference type="ARBA" id="ARBA00022989"/>
    </source>
</evidence>
<comment type="caution">
    <text evidence="12">The sequence shown here is derived from an EMBL/GenBank/DDBJ whole genome shotgun (WGS) entry which is preliminary data.</text>
</comment>
<evidence type="ECO:0000256" key="2">
    <source>
        <dbReference type="ARBA" id="ARBA00005664"/>
    </source>
</evidence>
<dbReference type="InterPro" id="IPR008630">
    <property type="entry name" value="Glyco_trans_34"/>
</dbReference>
<feature type="transmembrane region" description="Helical" evidence="11">
    <location>
        <begin position="12"/>
        <end position="32"/>
    </location>
</feature>
<evidence type="ECO:0000256" key="1">
    <source>
        <dbReference type="ARBA" id="ARBA00004323"/>
    </source>
</evidence>
<dbReference type="Proteomes" id="UP001172457">
    <property type="component" value="Chromosome 2"/>
</dbReference>
<reference evidence="12" key="1">
    <citation type="submission" date="2023-03" db="EMBL/GenBank/DDBJ databases">
        <title>Chromosome-scale reference genome and RAD-based genetic map of yellow starthistle (Centaurea solstitialis) reveal putative structural variation and QTLs associated with invader traits.</title>
        <authorList>
            <person name="Reatini B."/>
            <person name="Cang F.A."/>
            <person name="Jiang Q."/>
            <person name="Mckibben M.T.W."/>
            <person name="Barker M.S."/>
            <person name="Rieseberg L.H."/>
            <person name="Dlugosch K.M."/>
        </authorList>
    </citation>
    <scope>NUCLEOTIDE SEQUENCE</scope>
    <source>
        <strain evidence="12">CAN-66</strain>
        <tissue evidence="12">Leaf</tissue>
    </source>
</reference>
<dbReference type="GO" id="GO:0008378">
    <property type="term" value="F:galactosyltransferase activity"/>
    <property type="evidence" value="ECO:0007669"/>
    <property type="project" value="TreeGrafter"/>
</dbReference>
<evidence type="ECO:0000313" key="12">
    <source>
        <dbReference type="EMBL" id="KAJ9562301.1"/>
    </source>
</evidence>
<dbReference type="PANTHER" id="PTHR31311">
    <property type="entry name" value="XYLOGLUCAN 6-XYLOSYLTRANSFERASE 5-RELATED-RELATED"/>
    <property type="match status" value="1"/>
</dbReference>
<organism evidence="12 13">
    <name type="scientific">Centaurea solstitialis</name>
    <name type="common">yellow star-thistle</name>
    <dbReference type="NCBI Taxonomy" id="347529"/>
    <lineage>
        <taxon>Eukaryota</taxon>
        <taxon>Viridiplantae</taxon>
        <taxon>Streptophyta</taxon>
        <taxon>Embryophyta</taxon>
        <taxon>Tracheophyta</taxon>
        <taxon>Spermatophyta</taxon>
        <taxon>Magnoliopsida</taxon>
        <taxon>eudicotyledons</taxon>
        <taxon>Gunneridae</taxon>
        <taxon>Pentapetalae</taxon>
        <taxon>asterids</taxon>
        <taxon>campanulids</taxon>
        <taxon>Asterales</taxon>
        <taxon>Asteraceae</taxon>
        <taxon>Carduoideae</taxon>
        <taxon>Cardueae</taxon>
        <taxon>Centaureinae</taxon>
        <taxon>Centaurea</taxon>
    </lineage>
</organism>
<evidence type="ECO:0008006" key="14">
    <source>
        <dbReference type="Google" id="ProtNLM"/>
    </source>
</evidence>
<sequence length="414" mass="48414">MANRRTSPSFAATGIPIIAGTTVALLLLWAFWPAINLTTTHRHRIPNYNGFKTFSGRIRNLTATVKRVNLTHDPPEPTFYDDPDLTYTITKPMKNWDEKRREWLDLHPSFIPGLETRVLLITGSQPNPCQNPIGDHLLLRFFKNKVDYCRIHGYDIFYNTVQFHPKMFTYWAKIPTVRAAMLAHPEAEWIWWVDSDAVFTDMDFKLPLSRYKDHNFVVHGWPKLIYEKRSWTSLNAGVFLIRNSQWAFDFMDGKPESDDQTGLVYLLLKEKEKWGNKIYVEDGYYFEGYWMEIVGKLENVTARYNAVERRERRLRRRHGEKVREGYCALWEEFLEAEGAGYGVDGWRRPFMTHFTGCQPCSGTHNEMYSMQDCWDAMEKVLNFADNQVLRSYGFMHPSLGDSASVVPLPFDYPA</sequence>
<evidence type="ECO:0000256" key="8">
    <source>
        <dbReference type="ARBA" id="ARBA00023034"/>
    </source>
</evidence>
<dbReference type="GO" id="GO:0005768">
    <property type="term" value="C:endosome"/>
    <property type="evidence" value="ECO:0007669"/>
    <property type="project" value="TreeGrafter"/>
</dbReference>
<dbReference type="GO" id="GO:0000139">
    <property type="term" value="C:Golgi membrane"/>
    <property type="evidence" value="ECO:0007669"/>
    <property type="project" value="UniProtKB-SubCell"/>
</dbReference>
<comment type="subcellular location">
    <subcellularLocation>
        <location evidence="1">Golgi apparatus membrane</location>
        <topology evidence="1">Single-pass type II membrane protein</topology>
    </subcellularLocation>
</comment>
<name>A0AA38TVF2_9ASTR</name>
<proteinExistence type="inferred from homology"/>